<dbReference type="SUPFAM" id="SSF52540">
    <property type="entry name" value="P-loop containing nucleoside triphosphate hydrolases"/>
    <property type="match status" value="1"/>
</dbReference>
<dbReference type="InterPro" id="IPR027417">
    <property type="entry name" value="P-loop_NTPase"/>
</dbReference>
<dbReference type="PANTHER" id="PTHR42935:SF1">
    <property type="entry name" value="SLR0930 PROTEIN"/>
    <property type="match status" value="1"/>
</dbReference>
<dbReference type="Pfam" id="PF05673">
    <property type="entry name" value="DUF815"/>
    <property type="match status" value="1"/>
</dbReference>
<dbReference type="Gene3D" id="3.40.50.300">
    <property type="entry name" value="P-loop containing nucleotide triphosphate hydrolases"/>
    <property type="match status" value="1"/>
</dbReference>
<proteinExistence type="predicted"/>
<gene>
    <name evidence="1" type="ORF">SAMN05444406_11030</name>
</gene>
<dbReference type="InterPro" id="IPR008533">
    <property type="entry name" value="DUF815"/>
</dbReference>
<dbReference type="PANTHER" id="PTHR42935">
    <property type="entry name" value="SLR0930 PROTEIN"/>
    <property type="match status" value="1"/>
</dbReference>
<organism evidence="1 2">
    <name type="scientific">Caldicoprobacter faecalis</name>
    <dbReference type="NCBI Taxonomy" id="937334"/>
    <lineage>
        <taxon>Bacteria</taxon>
        <taxon>Bacillati</taxon>
        <taxon>Bacillota</taxon>
        <taxon>Clostridia</taxon>
        <taxon>Caldicoprobacterales</taxon>
        <taxon>Caldicoprobacteraceae</taxon>
        <taxon>Caldicoprobacter</taxon>
    </lineage>
</organism>
<dbReference type="RefSeq" id="WP_092282236.1">
    <property type="nucleotide sequence ID" value="NZ_FOXR01000010.1"/>
</dbReference>
<dbReference type="Proteomes" id="UP000198577">
    <property type="component" value="Unassembled WGS sequence"/>
</dbReference>
<dbReference type="AlphaFoldDB" id="A0A1I5V7V9"/>
<dbReference type="EMBL" id="FOXR01000010">
    <property type="protein sequence ID" value="SFQ03502.1"/>
    <property type="molecule type" value="Genomic_DNA"/>
</dbReference>
<dbReference type="OrthoDB" id="9812140at2"/>
<protein>
    <submittedName>
        <fullName evidence="1">Predicted ATPase, AAA+ superfamily</fullName>
    </submittedName>
</protein>
<accession>A0A1I5V7V9</accession>
<sequence>MRVENVAMSRIEEQARRVDRALKGLVLYRQLRHEPAVQAFEDFVAGLVSDGVCAGRLWDDYNRFVHCMINALVEIGILQYGDGTSLYGGELSESSFLSGENGALPCNDGVWPHHGSTQESQANDMGCREEMEDGSKAKDVGCLEEIRNGGNQKNAAQDEGGVAGDMLWKAYWGYNMLSHETVFSRFAEHAGFEGIPGWLKAAMEFELGHLRQIAMVDWNELLTLARHKTGIDGWLNIFACGGINQPVPYHQVVNWGVRELAHHFYRNGSGMFGIFKGFRWERVDGHGRLKGIAGVDPVTLDQLVGYEEQKAKLIENTEQLLKGYRANNVLLYGDKGTGKSSLVKALVHRYAGQGLRIVEVPKDCLRDYYQILEQLEGRRQKFILFVDDLSFEEGEVEYKHIKALLEGGLKARPANVVVYATSNRRHLVREFHRDRSGAYSGQEDEISPIDSMQEKLSLSDRFGITLTFTAPNQRTYLEMVERLAARRGISMDADALREEALRWEKRYNGRSGRTARQFIDYLEAKLGTASRS</sequence>
<evidence type="ECO:0000313" key="2">
    <source>
        <dbReference type="Proteomes" id="UP000198577"/>
    </source>
</evidence>
<dbReference type="CDD" id="cd00009">
    <property type="entry name" value="AAA"/>
    <property type="match status" value="1"/>
</dbReference>
<keyword evidence="2" id="KW-1185">Reference proteome</keyword>
<reference evidence="1 2" key="1">
    <citation type="submission" date="2016-10" db="EMBL/GenBank/DDBJ databases">
        <authorList>
            <person name="de Groot N.N."/>
        </authorList>
    </citation>
    <scope>NUCLEOTIDE SEQUENCE [LARGE SCALE GENOMIC DNA]</scope>
    <source>
        <strain evidence="1 2">DSM 20678</strain>
    </source>
</reference>
<evidence type="ECO:0000313" key="1">
    <source>
        <dbReference type="EMBL" id="SFQ03502.1"/>
    </source>
</evidence>
<dbReference type="STRING" id="937334.SAMN05444406_11030"/>
<name>A0A1I5V7V9_9FIRM</name>